<proteinExistence type="predicted"/>
<dbReference type="Proteomes" id="UP000643610">
    <property type="component" value="Unassembled WGS sequence"/>
</dbReference>
<evidence type="ECO:0000256" key="1">
    <source>
        <dbReference type="SAM" id="Phobius"/>
    </source>
</evidence>
<organism evidence="2 3">
    <name type="scientific">Undibacterium amnicola</name>
    <dbReference type="NCBI Taxonomy" id="1834038"/>
    <lineage>
        <taxon>Bacteria</taxon>
        <taxon>Pseudomonadati</taxon>
        <taxon>Pseudomonadota</taxon>
        <taxon>Betaproteobacteria</taxon>
        <taxon>Burkholderiales</taxon>
        <taxon>Oxalobacteraceae</taxon>
        <taxon>Undibacterium</taxon>
    </lineage>
</organism>
<reference evidence="2 3" key="1">
    <citation type="submission" date="2020-08" db="EMBL/GenBank/DDBJ databases">
        <title>Novel species isolated from subtropical streams in China.</title>
        <authorList>
            <person name="Lu H."/>
        </authorList>
    </citation>
    <scope>NUCLEOTIDE SEQUENCE [LARGE SCALE GENOMIC DNA]</scope>
    <source>
        <strain evidence="2 3">KCTC 52442</strain>
    </source>
</reference>
<name>A0ABR6XMF8_9BURK</name>
<protein>
    <submittedName>
        <fullName evidence="2">Uncharacterized protein</fullName>
    </submittedName>
</protein>
<keyword evidence="1" id="KW-1133">Transmembrane helix</keyword>
<gene>
    <name evidence="2" type="ORF">H8K33_04085</name>
</gene>
<sequence>MRFFADVESKVLCKSQNNFKLVFGEAWIASVVLSVFVIVFTCAVKAAHAQSLPCPKSLSWKDATRLQRSSVQGTVTTRTEWKKYSNATTAERQVDGVKMQLIDLGKGTYLTFGNPRPSPKDFDQFLNSVASPMWESDTASLPRFATPCVLKSNESVPFNEKDFIYWKNAVAQSDMKIFGSLKRQGFTVVYAMEIQRGASSDQLSSLFGTWEYQAKLDAFPDTHAVHGWHLFRDAEFIETISSTSKLTLGELLSRFTK</sequence>
<accession>A0ABR6XMF8</accession>
<dbReference type="RefSeq" id="WP_186889668.1">
    <property type="nucleotide sequence ID" value="NZ_JBHRSY010000010.1"/>
</dbReference>
<keyword evidence="3" id="KW-1185">Reference proteome</keyword>
<keyword evidence="1" id="KW-0472">Membrane</keyword>
<feature type="transmembrane region" description="Helical" evidence="1">
    <location>
        <begin position="21"/>
        <end position="47"/>
    </location>
</feature>
<evidence type="ECO:0000313" key="3">
    <source>
        <dbReference type="Proteomes" id="UP000643610"/>
    </source>
</evidence>
<evidence type="ECO:0000313" key="2">
    <source>
        <dbReference type="EMBL" id="MBC3830682.1"/>
    </source>
</evidence>
<keyword evidence="1" id="KW-0812">Transmembrane</keyword>
<comment type="caution">
    <text evidence="2">The sequence shown here is derived from an EMBL/GenBank/DDBJ whole genome shotgun (WGS) entry which is preliminary data.</text>
</comment>
<dbReference type="EMBL" id="JACOFU010000001">
    <property type="protein sequence ID" value="MBC3830682.1"/>
    <property type="molecule type" value="Genomic_DNA"/>
</dbReference>